<reference evidence="3" key="1">
    <citation type="submission" date="2019-02" db="EMBL/GenBank/DDBJ databases">
        <title>Draft genome sequence of Enterococcus sp. Gos25-1.</title>
        <authorList>
            <person name="Tanaka N."/>
            <person name="Shiwa Y."/>
            <person name="Fujita N."/>
        </authorList>
    </citation>
    <scope>NUCLEOTIDE SEQUENCE [LARGE SCALE GENOMIC DNA]</scope>
    <source>
        <strain evidence="3">Gos25-1</strain>
    </source>
</reference>
<evidence type="ECO:0008006" key="4">
    <source>
        <dbReference type="Google" id="ProtNLM"/>
    </source>
</evidence>
<feature type="compositionally biased region" description="Basic and acidic residues" evidence="1">
    <location>
        <begin position="50"/>
        <end position="83"/>
    </location>
</feature>
<evidence type="ECO:0000313" key="3">
    <source>
        <dbReference type="Proteomes" id="UP000290567"/>
    </source>
</evidence>
<gene>
    <name evidence="2" type="ORF">NRIC_29150</name>
</gene>
<protein>
    <recommendedName>
        <fullName evidence="4">DUF2188 domain-containing protein</fullName>
    </recommendedName>
</protein>
<evidence type="ECO:0000313" key="2">
    <source>
        <dbReference type="EMBL" id="GCF95024.1"/>
    </source>
</evidence>
<dbReference type="RefSeq" id="WP_146623425.1">
    <property type="nucleotide sequence ID" value="NZ_BJCC01000025.1"/>
</dbReference>
<keyword evidence="3" id="KW-1185">Reference proteome</keyword>
<dbReference type="AlphaFoldDB" id="A0A4P5PEG4"/>
<evidence type="ECO:0000256" key="1">
    <source>
        <dbReference type="SAM" id="MobiDB-lite"/>
    </source>
</evidence>
<accession>A0A4P5PEG4</accession>
<dbReference type="Proteomes" id="UP000290567">
    <property type="component" value="Unassembled WGS sequence"/>
</dbReference>
<proteinExistence type="predicted"/>
<organism evidence="2 3">
    <name type="scientific">Enterococcus florum</name>
    <dbReference type="NCBI Taxonomy" id="2480627"/>
    <lineage>
        <taxon>Bacteria</taxon>
        <taxon>Bacillati</taxon>
        <taxon>Bacillota</taxon>
        <taxon>Bacilli</taxon>
        <taxon>Lactobacillales</taxon>
        <taxon>Enterococcaceae</taxon>
        <taxon>Enterococcus</taxon>
    </lineage>
</organism>
<dbReference type="InterPro" id="IPR018691">
    <property type="entry name" value="DUF2188"/>
</dbReference>
<sequence>MPWNMNDYPNSMKNLDSVTRKKAIDIGNALLTDGYPDERAIPIAISQAEKWAEESSPEERRSEKYGKAPRKSDTHEKNPNAKKLMDAAVSVTYQDNQWIIISAGAKRASDRFDKKTEAIERGQEIAKNKGSKLKIFKRDGTLQETRNYE</sequence>
<dbReference type="Pfam" id="PF09954">
    <property type="entry name" value="DUF2188"/>
    <property type="match status" value="1"/>
</dbReference>
<feature type="region of interest" description="Disordered" evidence="1">
    <location>
        <begin position="47"/>
        <end position="83"/>
    </location>
</feature>
<dbReference type="OrthoDB" id="8858565at2"/>
<name>A0A4P5PEG4_9ENTE</name>
<dbReference type="EMBL" id="BJCC01000025">
    <property type="protein sequence ID" value="GCF95024.1"/>
    <property type="molecule type" value="Genomic_DNA"/>
</dbReference>
<comment type="caution">
    <text evidence="2">The sequence shown here is derived from an EMBL/GenBank/DDBJ whole genome shotgun (WGS) entry which is preliminary data.</text>
</comment>